<dbReference type="STRING" id="71784.A0A1Y2BL38"/>
<evidence type="ECO:0000313" key="1">
    <source>
        <dbReference type="EMBL" id="ORY35494.1"/>
    </source>
</evidence>
<dbReference type="EMBL" id="MCFC01000001">
    <property type="protein sequence ID" value="ORY35494.1"/>
    <property type="molecule type" value="Genomic_DNA"/>
</dbReference>
<proteinExistence type="predicted"/>
<dbReference type="Proteomes" id="UP000193986">
    <property type="component" value="Unassembled WGS sequence"/>
</dbReference>
<dbReference type="InParanoid" id="A0A1Y2BL38"/>
<sequence>MSDISISKTAINDFLGALPTTLLASTPPTHLPARLPLSLPTPLHTLNILTLLHILTAHLSHPDYVSYFTSSIPQTTPLDLAIRGLMGLYLTSAEDWTANNLLSTSFFSKGGMDETKVVEFFGVEIMRERQHESMPVRVGERWAEGVNVSQGLVRLFKELGERVTARCVGEVVKAGLDEARIVDDPENGAKIWCNQVAESFPLQADIVQLPDHALPSTPLRLLQDLAFRQAQDGDLDVALPHPEKLSNLSPLPLPIAPLVYFGIIDPPDTSSELAGLRAEWKRESVDLFALAETTRGSVKAATVVKLDPQLYEAIQQIRFSSCTALLEGSQSLAGGKEAELKTALDVARVFEALDVAMRRHGLGLDLLPS</sequence>
<dbReference type="OrthoDB" id="416777at2759"/>
<organism evidence="1 2">
    <name type="scientific">Naematelia encephala</name>
    <dbReference type="NCBI Taxonomy" id="71784"/>
    <lineage>
        <taxon>Eukaryota</taxon>
        <taxon>Fungi</taxon>
        <taxon>Dikarya</taxon>
        <taxon>Basidiomycota</taxon>
        <taxon>Agaricomycotina</taxon>
        <taxon>Tremellomycetes</taxon>
        <taxon>Tremellales</taxon>
        <taxon>Naemateliaceae</taxon>
        <taxon>Naematelia</taxon>
    </lineage>
</organism>
<keyword evidence="2" id="KW-1185">Reference proteome</keyword>
<dbReference type="AlphaFoldDB" id="A0A1Y2BL38"/>
<protein>
    <submittedName>
        <fullName evidence="1">Uncharacterized protein</fullName>
    </submittedName>
</protein>
<gene>
    <name evidence="1" type="ORF">BCR39DRAFT_510080</name>
</gene>
<reference evidence="1 2" key="1">
    <citation type="submission" date="2016-07" db="EMBL/GenBank/DDBJ databases">
        <title>Pervasive Adenine N6-methylation of Active Genes in Fungi.</title>
        <authorList>
            <consortium name="DOE Joint Genome Institute"/>
            <person name="Mondo S.J."/>
            <person name="Dannebaum R.O."/>
            <person name="Kuo R.C."/>
            <person name="Labutti K."/>
            <person name="Haridas S."/>
            <person name="Kuo A."/>
            <person name="Salamov A."/>
            <person name="Ahrendt S.R."/>
            <person name="Lipzen A."/>
            <person name="Sullivan W."/>
            <person name="Andreopoulos W.B."/>
            <person name="Clum A."/>
            <person name="Lindquist E."/>
            <person name="Daum C."/>
            <person name="Ramamoorthy G.K."/>
            <person name="Gryganskyi A."/>
            <person name="Culley D."/>
            <person name="Magnuson J.K."/>
            <person name="James T.Y."/>
            <person name="O'Malley M.A."/>
            <person name="Stajich J.E."/>
            <person name="Spatafora J.W."/>
            <person name="Visel A."/>
            <person name="Grigoriev I.V."/>
        </authorList>
    </citation>
    <scope>NUCLEOTIDE SEQUENCE [LARGE SCALE GENOMIC DNA]</scope>
    <source>
        <strain evidence="1 2">68-887.2</strain>
    </source>
</reference>
<comment type="caution">
    <text evidence="1">The sequence shown here is derived from an EMBL/GenBank/DDBJ whole genome shotgun (WGS) entry which is preliminary data.</text>
</comment>
<name>A0A1Y2BL38_9TREE</name>
<accession>A0A1Y2BL38</accession>
<evidence type="ECO:0000313" key="2">
    <source>
        <dbReference type="Proteomes" id="UP000193986"/>
    </source>
</evidence>